<dbReference type="AlphaFoldDB" id="A0AA89PBU5"/>
<proteinExistence type="predicted"/>
<sequence length="39" mass="4330">MDEIKQKIALFIDAAIFPDVPNHVHLARHAVARIAPPLT</sequence>
<evidence type="ECO:0000313" key="1">
    <source>
        <dbReference type="EMBL" id="MBB5211966.1"/>
    </source>
</evidence>
<dbReference type="Proteomes" id="UP000563601">
    <property type="component" value="Unassembled WGS sequence"/>
</dbReference>
<evidence type="ECO:0000313" key="2">
    <source>
        <dbReference type="Proteomes" id="UP000563601"/>
    </source>
</evidence>
<protein>
    <submittedName>
        <fullName evidence="1">Uncharacterized protein</fullName>
    </submittedName>
</protein>
<name>A0AA89PBU5_9GAMM</name>
<reference evidence="1 2" key="1">
    <citation type="submission" date="2020-08" db="EMBL/GenBank/DDBJ databases">
        <title>Genomic Encyclopedia of Type Strains, Phase IV (KMG-IV): sequencing the most valuable type-strain genomes for metagenomic binning, comparative biology and taxonomic classification.</title>
        <authorList>
            <person name="Goeker M."/>
        </authorList>
    </citation>
    <scope>NUCLEOTIDE SEQUENCE [LARGE SCALE GENOMIC DNA]</scope>
    <source>
        <strain evidence="1 2">DSM 11525</strain>
    </source>
</reference>
<gene>
    <name evidence="1" type="ORF">HNQ53_002191</name>
</gene>
<comment type="caution">
    <text evidence="1">The sequence shown here is derived from an EMBL/GenBank/DDBJ whole genome shotgun (WGS) entry which is preliminary data.</text>
</comment>
<organism evidence="1 2">
    <name type="scientific">Microbulbifer hydrolyticus</name>
    <dbReference type="NCBI Taxonomy" id="48074"/>
    <lineage>
        <taxon>Bacteria</taxon>
        <taxon>Pseudomonadati</taxon>
        <taxon>Pseudomonadota</taxon>
        <taxon>Gammaproteobacteria</taxon>
        <taxon>Cellvibrionales</taxon>
        <taxon>Microbulbiferaceae</taxon>
        <taxon>Microbulbifer</taxon>
    </lineage>
</organism>
<dbReference type="EMBL" id="JACHHR010000003">
    <property type="protein sequence ID" value="MBB5211966.1"/>
    <property type="molecule type" value="Genomic_DNA"/>
</dbReference>
<accession>A0AA89PBU5</accession>